<dbReference type="EMBL" id="JABSTR010000007">
    <property type="protein sequence ID" value="KAH9375248.1"/>
    <property type="molecule type" value="Genomic_DNA"/>
</dbReference>
<keyword evidence="2" id="KW-1185">Reference proteome</keyword>
<name>A0A9J6GLC2_HAELO</name>
<gene>
    <name evidence="1" type="ORF">HPB48_010221</name>
</gene>
<accession>A0A9J6GLC2</accession>
<dbReference type="AlphaFoldDB" id="A0A9J6GLC2"/>
<protein>
    <submittedName>
        <fullName evidence="1">Uncharacterized protein</fullName>
    </submittedName>
</protein>
<dbReference type="Proteomes" id="UP000821853">
    <property type="component" value="Chromosome 5"/>
</dbReference>
<sequence length="107" mass="11883">MAARSPIKTRIPWKYCGGMSGIVGSQANVVKLCIGFDVAEVDGKVVLRPSAVYPKWIDSLEVKLEGAGDVMQTAVYVVGKLLTPFVKDLWIQSLPWRMQKMLERMAN</sequence>
<dbReference type="OrthoDB" id="6477307at2759"/>
<organism evidence="1 2">
    <name type="scientific">Haemaphysalis longicornis</name>
    <name type="common">Bush tick</name>
    <dbReference type="NCBI Taxonomy" id="44386"/>
    <lineage>
        <taxon>Eukaryota</taxon>
        <taxon>Metazoa</taxon>
        <taxon>Ecdysozoa</taxon>
        <taxon>Arthropoda</taxon>
        <taxon>Chelicerata</taxon>
        <taxon>Arachnida</taxon>
        <taxon>Acari</taxon>
        <taxon>Parasitiformes</taxon>
        <taxon>Ixodida</taxon>
        <taxon>Ixodoidea</taxon>
        <taxon>Ixodidae</taxon>
        <taxon>Haemaphysalinae</taxon>
        <taxon>Haemaphysalis</taxon>
    </lineage>
</organism>
<dbReference type="VEuPathDB" id="VectorBase:HLOH_060485"/>
<comment type="caution">
    <text evidence="1">The sequence shown here is derived from an EMBL/GenBank/DDBJ whole genome shotgun (WGS) entry which is preliminary data.</text>
</comment>
<proteinExistence type="predicted"/>
<evidence type="ECO:0000313" key="1">
    <source>
        <dbReference type="EMBL" id="KAH9375248.1"/>
    </source>
</evidence>
<reference evidence="1 2" key="1">
    <citation type="journal article" date="2020" name="Cell">
        <title>Large-Scale Comparative Analyses of Tick Genomes Elucidate Their Genetic Diversity and Vector Capacities.</title>
        <authorList>
            <consortium name="Tick Genome and Microbiome Consortium (TIGMIC)"/>
            <person name="Jia N."/>
            <person name="Wang J."/>
            <person name="Shi W."/>
            <person name="Du L."/>
            <person name="Sun Y."/>
            <person name="Zhan W."/>
            <person name="Jiang J.F."/>
            <person name="Wang Q."/>
            <person name="Zhang B."/>
            <person name="Ji P."/>
            <person name="Bell-Sakyi L."/>
            <person name="Cui X.M."/>
            <person name="Yuan T.T."/>
            <person name="Jiang B.G."/>
            <person name="Yang W.F."/>
            <person name="Lam T.T."/>
            <person name="Chang Q.C."/>
            <person name="Ding S.J."/>
            <person name="Wang X.J."/>
            <person name="Zhu J.G."/>
            <person name="Ruan X.D."/>
            <person name="Zhao L."/>
            <person name="Wei J.T."/>
            <person name="Ye R.Z."/>
            <person name="Que T.C."/>
            <person name="Du C.H."/>
            <person name="Zhou Y.H."/>
            <person name="Cheng J.X."/>
            <person name="Dai P.F."/>
            <person name="Guo W.B."/>
            <person name="Han X.H."/>
            <person name="Huang E.J."/>
            <person name="Li L.F."/>
            <person name="Wei W."/>
            <person name="Gao Y.C."/>
            <person name="Liu J.Z."/>
            <person name="Shao H.Z."/>
            <person name="Wang X."/>
            <person name="Wang C.C."/>
            <person name="Yang T.C."/>
            <person name="Huo Q.B."/>
            <person name="Li W."/>
            <person name="Chen H.Y."/>
            <person name="Chen S.E."/>
            <person name="Zhou L.G."/>
            <person name="Ni X.B."/>
            <person name="Tian J.H."/>
            <person name="Sheng Y."/>
            <person name="Liu T."/>
            <person name="Pan Y.S."/>
            <person name="Xia L.Y."/>
            <person name="Li J."/>
            <person name="Zhao F."/>
            <person name="Cao W.C."/>
        </authorList>
    </citation>
    <scope>NUCLEOTIDE SEQUENCE [LARGE SCALE GENOMIC DNA]</scope>
    <source>
        <strain evidence="1">HaeL-2018</strain>
    </source>
</reference>
<evidence type="ECO:0000313" key="2">
    <source>
        <dbReference type="Proteomes" id="UP000821853"/>
    </source>
</evidence>